<protein>
    <submittedName>
        <fullName evidence="3">Uncharacterized protein</fullName>
    </submittedName>
</protein>
<dbReference type="AlphaFoldDB" id="A0AAN6S4T6"/>
<feature type="signal peptide" evidence="2">
    <location>
        <begin position="1"/>
        <end position="16"/>
    </location>
</feature>
<organism evidence="3 4">
    <name type="scientific">Diplogelasinospora grovesii</name>
    <dbReference type="NCBI Taxonomy" id="303347"/>
    <lineage>
        <taxon>Eukaryota</taxon>
        <taxon>Fungi</taxon>
        <taxon>Dikarya</taxon>
        <taxon>Ascomycota</taxon>
        <taxon>Pezizomycotina</taxon>
        <taxon>Sordariomycetes</taxon>
        <taxon>Sordariomycetidae</taxon>
        <taxon>Sordariales</taxon>
        <taxon>Diplogelasinosporaceae</taxon>
        <taxon>Diplogelasinospora</taxon>
    </lineage>
</organism>
<gene>
    <name evidence="3" type="ORF">QBC46DRAFT_341496</name>
</gene>
<feature type="chain" id="PRO_5042863764" evidence="2">
    <location>
        <begin position="17"/>
        <end position="365"/>
    </location>
</feature>
<comment type="caution">
    <text evidence="3">The sequence shown here is derived from an EMBL/GenBank/DDBJ whole genome shotgun (WGS) entry which is preliminary data.</text>
</comment>
<evidence type="ECO:0000313" key="3">
    <source>
        <dbReference type="EMBL" id="KAK3940534.1"/>
    </source>
</evidence>
<feature type="compositionally biased region" description="Basic and acidic residues" evidence="1">
    <location>
        <begin position="327"/>
        <end position="353"/>
    </location>
</feature>
<evidence type="ECO:0000256" key="1">
    <source>
        <dbReference type="SAM" id="MobiDB-lite"/>
    </source>
</evidence>
<reference evidence="4" key="1">
    <citation type="journal article" date="2023" name="Mol. Phylogenet. Evol.">
        <title>Genome-scale phylogeny and comparative genomics of the fungal order Sordariales.</title>
        <authorList>
            <person name="Hensen N."/>
            <person name="Bonometti L."/>
            <person name="Westerberg I."/>
            <person name="Brannstrom I.O."/>
            <person name="Guillou S."/>
            <person name="Cros-Aarteil S."/>
            <person name="Calhoun S."/>
            <person name="Haridas S."/>
            <person name="Kuo A."/>
            <person name="Mondo S."/>
            <person name="Pangilinan J."/>
            <person name="Riley R."/>
            <person name="LaButti K."/>
            <person name="Andreopoulos B."/>
            <person name="Lipzen A."/>
            <person name="Chen C."/>
            <person name="Yan M."/>
            <person name="Daum C."/>
            <person name="Ng V."/>
            <person name="Clum A."/>
            <person name="Steindorff A."/>
            <person name="Ohm R.A."/>
            <person name="Martin F."/>
            <person name="Silar P."/>
            <person name="Natvig D.O."/>
            <person name="Lalanne C."/>
            <person name="Gautier V."/>
            <person name="Ament-Velasquez S.L."/>
            <person name="Kruys A."/>
            <person name="Hutchinson M.I."/>
            <person name="Powell A.J."/>
            <person name="Barry K."/>
            <person name="Miller A.N."/>
            <person name="Grigoriev I.V."/>
            <person name="Debuchy R."/>
            <person name="Gladieux P."/>
            <person name="Hiltunen Thoren M."/>
            <person name="Johannesson H."/>
        </authorList>
    </citation>
    <scope>NUCLEOTIDE SEQUENCE [LARGE SCALE GENOMIC DNA]</scope>
    <source>
        <strain evidence="4">CBS 340.73</strain>
    </source>
</reference>
<dbReference type="EMBL" id="MU853795">
    <property type="protein sequence ID" value="KAK3940534.1"/>
    <property type="molecule type" value="Genomic_DNA"/>
</dbReference>
<dbReference type="Proteomes" id="UP001303473">
    <property type="component" value="Unassembled WGS sequence"/>
</dbReference>
<proteinExistence type="predicted"/>
<feature type="region of interest" description="Disordered" evidence="1">
    <location>
        <begin position="320"/>
        <end position="365"/>
    </location>
</feature>
<accession>A0AAN6S4T6</accession>
<evidence type="ECO:0000313" key="4">
    <source>
        <dbReference type="Proteomes" id="UP001303473"/>
    </source>
</evidence>
<keyword evidence="2" id="KW-0732">Signal</keyword>
<name>A0AAN6S4T6_9PEZI</name>
<evidence type="ECO:0000256" key="2">
    <source>
        <dbReference type="SAM" id="SignalP"/>
    </source>
</evidence>
<keyword evidence="4" id="KW-1185">Reference proteome</keyword>
<sequence>MRFILLSLALCRIGLGNLIVVDRGQSKKHNAARRAVPSPSCVSTVVTTVHPRPTTVTVTVTTTASNTTTSTSLPPVQSVKRGVAIAVLGERALAPVSSALLSSATISNSPLATAPTSSSALPVVPSSSLCSTTTITTTLPTSTVTTTTTIATPPVSTATPPTTTSTSPNHATILTTSPTTKPTTSTSSTPSTRIITTTSPTSSSTSTAVTTSTSPSATPTNPCSGAVCGNYTSYPCASSPLGSCLCGLDPSGNSFCFENNYCSAETDCTTNAGCNNATSGVSGYKCVMKSCCQVGKCVRVATDSTCQNTKSARFIFSPLNNNPSIKNKREDRNGREKRDVKGEKRDVKGEKRGGACSNAHPDDCH</sequence>
<feature type="region of interest" description="Disordered" evidence="1">
    <location>
        <begin position="151"/>
        <end position="215"/>
    </location>
</feature>